<dbReference type="InParanoid" id="A0A3N4LCB9"/>
<evidence type="ECO:0000313" key="2">
    <source>
        <dbReference type="Proteomes" id="UP000267821"/>
    </source>
</evidence>
<gene>
    <name evidence="1" type="ORF">L211DRAFT_516233</name>
</gene>
<organism evidence="1 2">
    <name type="scientific">Terfezia boudieri ATCC MYA-4762</name>
    <dbReference type="NCBI Taxonomy" id="1051890"/>
    <lineage>
        <taxon>Eukaryota</taxon>
        <taxon>Fungi</taxon>
        <taxon>Dikarya</taxon>
        <taxon>Ascomycota</taxon>
        <taxon>Pezizomycotina</taxon>
        <taxon>Pezizomycetes</taxon>
        <taxon>Pezizales</taxon>
        <taxon>Pezizaceae</taxon>
        <taxon>Terfezia</taxon>
    </lineage>
</organism>
<protein>
    <submittedName>
        <fullName evidence="1">Uncharacterized protein</fullName>
    </submittedName>
</protein>
<reference evidence="1 2" key="1">
    <citation type="journal article" date="2018" name="Nat. Ecol. Evol.">
        <title>Pezizomycetes genomes reveal the molecular basis of ectomycorrhizal truffle lifestyle.</title>
        <authorList>
            <person name="Murat C."/>
            <person name="Payen T."/>
            <person name="Noel B."/>
            <person name="Kuo A."/>
            <person name="Morin E."/>
            <person name="Chen J."/>
            <person name="Kohler A."/>
            <person name="Krizsan K."/>
            <person name="Balestrini R."/>
            <person name="Da Silva C."/>
            <person name="Montanini B."/>
            <person name="Hainaut M."/>
            <person name="Levati E."/>
            <person name="Barry K.W."/>
            <person name="Belfiori B."/>
            <person name="Cichocki N."/>
            <person name="Clum A."/>
            <person name="Dockter R.B."/>
            <person name="Fauchery L."/>
            <person name="Guy J."/>
            <person name="Iotti M."/>
            <person name="Le Tacon F."/>
            <person name="Lindquist E.A."/>
            <person name="Lipzen A."/>
            <person name="Malagnac F."/>
            <person name="Mello A."/>
            <person name="Molinier V."/>
            <person name="Miyauchi S."/>
            <person name="Poulain J."/>
            <person name="Riccioni C."/>
            <person name="Rubini A."/>
            <person name="Sitrit Y."/>
            <person name="Splivallo R."/>
            <person name="Traeger S."/>
            <person name="Wang M."/>
            <person name="Zifcakova L."/>
            <person name="Wipf D."/>
            <person name="Zambonelli A."/>
            <person name="Paolocci F."/>
            <person name="Nowrousian M."/>
            <person name="Ottonello S."/>
            <person name="Baldrian P."/>
            <person name="Spatafora J.W."/>
            <person name="Henrissat B."/>
            <person name="Nagy L.G."/>
            <person name="Aury J.M."/>
            <person name="Wincker P."/>
            <person name="Grigoriev I.V."/>
            <person name="Bonfante P."/>
            <person name="Martin F.M."/>
        </authorList>
    </citation>
    <scope>NUCLEOTIDE SEQUENCE [LARGE SCALE GENOMIC DNA]</scope>
    <source>
        <strain evidence="1 2">ATCC MYA-4762</strain>
    </source>
</reference>
<dbReference type="AlphaFoldDB" id="A0A3N4LCB9"/>
<proteinExistence type="predicted"/>
<name>A0A3N4LCB9_9PEZI</name>
<dbReference type="Proteomes" id="UP000267821">
    <property type="component" value="Unassembled WGS sequence"/>
</dbReference>
<keyword evidence="2" id="KW-1185">Reference proteome</keyword>
<dbReference type="EMBL" id="ML121570">
    <property type="protein sequence ID" value="RPB20533.1"/>
    <property type="molecule type" value="Genomic_DNA"/>
</dbReference>
<sequence>MAPLPRCWLIPSLCARPLPNYFHIRALHVQDSFPCQLKTASWACSRKCIISLLTWSGSFLRVPCVTSCARARAGGNG</sequence>
<accession>A0A3N4LCB9</accession>
<evidence type="ECO:0000313" key="1">
    <source>
        <dbReference type="EMBL" id="RPB20533.1"/>
    </source>
</evidence>